<evidence type="ECO:0000313" key="14">
    <source>
        <dbReference type="EMBL" id="KZF25797.1"/>
    </source>
</evidence>
<accession>A0A161THQ3</accession>
<evidence type="ECO:0000256" key="7">
    <source>
        <dbReference type="ARBA" id="ARBA00022833"/>
    </source>
</evidence>
<dbReference type="RefSeq" id="XP_018191352.1">
    <property type="nucleotide sequence ID" value="XM_018336904.1"/>
</dbReference>
<keyword evidence="9" id="KW-0804">Transcription</keyword>
<evidence type="ECO:0000256" key="10">
    <source>
        <dbReference type="ARBA" id="ARBA00023242"/>
    </source>
</evidence>
<keyword evidence="6 11" id="KW-0863">Zinc-finger</keyword>
<dbReference type="STRING" id="1328760.A0A161THQ3"/>
<feature type="compositionally biased region" description="Gly residues" evidence="12">
    <location>
        <begin position="794"/>
        <end position="806"/>
    </location>
</feature>
<name>A0A161THQ3_XYLHT</name>
<dbReference type="PROSITE" id="PS50157">
    <property type="entry name" value="ZINC_FINGER_C2H2_2"/>
    <property type="match status" value="2"/>
</dbReference>
<dbReference type="FunFam" id="3.30.160.60:FF:000181">
    <property type="entry name" value="C2H2 type zinc finger protein"/>
    <property type="match status" value="1"/>
</dbReference>
<dbReference type="GO" id="GO:0005737">
    <property type="term" value="C:cytoplasm"/>
    <property type="evidence" value="ECO:0007669"/>
    <property type="project" value="UniProtKB-SubCell"/>
</dbReference>
<dbReference type="EMBL" id="KV407455">
    <property type="protein sequence ID" value="KZF25797.1"/>
    <property type="molecule type" value="Genomic_DNA"/>
</dbReference>
<dbReference type="InterPro" id="IPR013087">
    <property type="entry name" value="Znf_C2H2_type"/>
</dbReference>
<feature type="region of interest" description="Disordered" evidence="12">
    <location>
        <begin position="703"/>
        <end position="727"/>
    </location>
</feature>
<evidence type="ECO:0000256" key="1">
    <source>
        <dbReference type="ARBA" id="ARBA00004123"/>
    </source>
</evidence>
<keyword evidence="7" id="KW-0862">Zinc</keyword>
<feature type="region of interest" description="Disordered" evidence="12">
    <location>
        <begin position="793"/>
        <end position="855"/>
    </location>
</feature>
<dbReference type="SUPFAM" id="SSF57667">
    <property type="entry name" value="beta-beta-alpha zinc fingers"/>
    <property type="match status" value="1"/>
</dbReference>
<protein>
    <recommendedName>
        <fullName evidence="13">C2H2-type domain-containing protein</fullName>
    </recommendedName>
</protein>
<dbReference type="PANTHER" id="PTHR16515">
    <property type="entry name" value="PR DOMAIN ZINC FINGER PROTEIN"/>
    <property type="match status" value="1"/>
</dbReference>
<dbReference type="GeneID" id="28902041"/>
<dbReference type="GO" id="GO:0005634">
    <property type="term" value="C:nucleus"/>
    <property type="evidence" value="ECO:0007669"/>
    <property type="project" value="UniProtKB-SubCell"/>
</dbReference>
<feature type="compositionally biased region" description="Low complexity" evidence="12">
    <location>
        <begin position="377"/>
        <end position="393"/>
    </location>
</feature>
<dbReference type="GO" id="GO:0045944">
    <property type="term" value="P:positive regulation of transcription by RNA polymerase II"/>
    <property type="evidence" value="ECO:0007669"/>
    <property type="project" value="UniProtKB-ARBA"/>
</dbReference>
<keyword evidence="10" id="KW-0539">Nucleus</keyword>
<dbReference type="OMA" id="NLIPEWT"/>
<comment type="subcellular location">
    <subcellularLocation>
        <location evidence="2">Cytoplasm</location>
    </subcellularLocation>
    <subcellularLocation>
        <location evidence="1">Nucleus</location>
    </subcellularLocation>
</comment>
<feature type="compositionally biased region" description="Low complexity" evidence="12">
    <location>
        <begin position="504"/>
        <end position="523"/>
    </location>
</feature>
<feature type="compositionally biased region" description="Low complexity" evidence="12">
    <location>
        <begin position="78"/>
        <end position="117"/>
    </location>
</feature>
<feature type="compositionally biased region" description="Low complexity" evidence="12">
    <location>
        <begin position="539"/>
        <end position="565"/>
    </location>
</feature>
<dbReference type="PANTHER" id="PTHR16515:SF49">
    <property type="entry name" value="GASTRULA ZINC FINGER PROTEIN XLCGF49.1-LIKE-RELATED"/>
    <property type="match status" value="1"/>
</dbReference>
<feature type="compositionally biased region" description="Polar residues" evidence="12">
    <location>
        <begin position="118"/>
        <end position="151"/>
    </location>
</feature>
<evidence type="ECO:0000256" key="5">
    <source>
        <dbReference type="ARBA" id="ARBA00022737"/>
    </source>
</evidence>
<feature type="compositionally biased region" description="Polar residues" evidence="12">
    <location>
        <begin position="22"/>
        <end position="33"/>
    </location>
</feature>
<dbReference type="Gene3D" id="3.30.160.60">
    <property type="entry name" value="Classic Zinc Finger"/>
    <property type="match status" value="3"/>
</dbReference>
<evidence type="ECO:0000256" key="2">
    <source>
        <dbReference type="ARBA" id="ARBA00004496"/>
    </source>
</evidence>
<feature type="compositionally biased region" description="Polar residues" evidence="12">
    <location>
        <begin position="248"/>
        <end position="265"/>
    </location>
</feature>
<dbReference type="GO" id="GO:0008270">
    <property type="term" value="F:zinc ion binding"/>
    <property type="evidence" value="ECO:0007669"/>
    <property type="project" value="UniProtKB-KW"/>
</dbReference>
<feature type="compositionally biased region" description="Polar residues" evidence="12">
    <location>
        <begin position="40"/>
        <end position="77"/>
    </location>
</feature>
<evidence type="ECO:0000256" key="3">
    <source>
        <dbReference type="ARBA" id="ARBA00022490"/>
    </source>
</evidence>
<feature type="domain" description="C2H2-type" evidence="13">
    <location>
        <begin position="624"/>
        <end position="651"/>
    </location>
</feature>
<dbReference type="Proteomes" id="UP000076632">
    <property type="component" value="Unassembled WGS sequence"/>
</dbReference>
<keyword evidence="3" id="KW-0963">Cytoplasm</keyword>
<evidence type="ECO:0000256" key="8">
    <source>
        <dbReference type="ARBA" id="ARBA00023015"/>
    </source>
</evidence>
<feature type="compositionally biased region" description="Low complexity" evidence="12">
    <location>
        <begin position="152"/>
        <end position="166"/>
    </location>
</feature>
<sequence length="884" mass="94460">MDSQHQPQRGRSPSGAHPNRPLSHSPSPHTFQEQVPGLGINSTLLSDPSAFNINTFNNDLISPTSTPYDISTPFLTGSAQAQHQQQHPQQQPQQAHQQSHQNQQQQQSQQPQQQHQQGTPQQFASSSDPSFFQTSNFPQSFDQSGLGSENASQFSQSPHSQQQTSQENLHFASDFLNPSSISDNFNDFSLFQDAGLNQNNAFFDQNAMVNQLNQQGGLQQQESINPADLMGEMPSPHHHSPTPPHLLQSDQRQYSAGQPSSSPGINQGAFRPTTHSRNASLDPASAAFPMGQPPVDWTGMLSGASFQPGHRRTPSEHSDVSSVAPSPFLGNNDGFDPLDQQPSPLLGAQDSSIYHDAGLGIEQFTLSDQQHGLSPAHSPHISPHLGPSHPSLPYQGGAFSLNEDPNFGLGLSHGPGPETSQDQIEAFPSFSQPQAQRNHSGDLGQADQMAPPEINIQFAAPSRQSSFEPPKPPADDNALSPPDRGRRHRFRDRSKSDPYGTPLSRPSSPSGMQSLSSVVSCSPNRPLSPIGLHPNAAASSSSDRLSPSPSPSNRISRRSSTSSVPNRDYILDLADPQRPGSNAGESRRTQRHPANFQCHLCPKRFTRAYNLRSHLRTHTDERPFICSTCGKAFARQHDRKRHESLHSGEKRFVCKGELQSGNSWGCGRKFARADALGRHFRSEAGRICIRPLLDEEALDRQRAAREGRQLPPQQGILGNGLDASQQPPGIGLANMQPNAANNLQPFGSGPGVNAMDTNPAPSAAFAAFPAALLAQYPALANIPWDTIGADDISSGGGGAGGGGGDISGRSSFDASSGAELWELDDDPDSGGYVSGPGTGFAPTASGSGSGSGSNLHAHVAAWSDAAAASADWASDYGASDYEGR</sequence>
<dbReference type="FunFam" id="3.30.160.60:FF:000239">
    <property type="entry name" value="C2H2 type zinc finger protein"/>
    <property type="match status" value="1"/>
</dbReference>
<feature type="region of interest" description="Disordered" evidence="12">
    <location>
        <begin position="369"/>
        <end position="423"/>
    </location>
</feature>
<dbReference type="GO" id="GO:0071277">
    <property type="term" value="P:cellular response to calcium ion"/>
    <property type="evidence" value="ECO:0007669"/>
    <property type="project" value="UniProtKB-ARBA"/>
</dbReference>
<reference evidence="14 15" key="1">
    <citation type="journal article" date="2016" name="Fungal Biol.">
        <title>The genome of Xylona heveae provides a window into fungal endophytism.</title>
        <authorList>
            <person name="Gazis R."/>
            <person name="Kuo A."/>
            <person name="Riley R."/>
            <person name="LaButti K."/>
            <person name="Lipzen A."/>
            <person name="Lin J."/>
            <person name="Amirebrahimi M."/>
            <person name="Hesse C.N."/>
            <person name="Spatafora J.W."/>
            <person name="Henrissat B."/>
            <person name="Hainaut M."/>
            <person name="Grigoriev I.V."/>
            <person name="Hibbett D.S."/>
        </authorList>
    </citation>
    <scope>NUCLEOTIDE SEQUENCE [LARGE SCALE GENOMIC DNA]</scope>
    <source>
        <strain evidence="14 15">TC161</strain>
    </source>
</reference>
<feature type="compositionally biased region" description="Polar residues" evidence="12">
    <location>
        <begin position="1"/>
        <end position="11"/>
    </location>
</feature>
<proteinExistence type="predicted"/>
<dbReference type="SMART" id="SM00355">
    <property type="entry name" value="ZnF_C2H2"/>
    <property type="match status" value="2"/>
</dbReference>
<dbReference type="OrthoDB" id="8117402at2759"/>
<dbReference type="InParanoid" id="A0A161THQ3"/>
<keyword evidence="4" id="KW-0479">Metal-binding</keyword>
<dbReference type="Pfam" id="PF00096">
    <property type="entry name" value="zf-C2H2"/>
    <property type="match status" value="2"/>
</dbReference>
<gene>
    <name evidence="14" type="ORF">L228DRAFT_83934</name>
</gene>
<evidence type="ECO:0000256" key="4">
    <source>
        <dbReference type="ARBA" id="ARBA00022723"/>
    </source>
</evidence>
<evidence type="ECO:0000256" key="12">
    <source>
        <dbReference type="SAM" id="MobiDB-lite"/>
    </source>
</evidence>
<dbReference type="PROSITE" id="PS00028">
    <property type="entry name" value="ZINC_FINGER_C2H2_1"/>
    <property type="match status" value="2"/>
</dbReference>
<keyword evidence="15" id="KW-1185">Reference proteome</keyword>
<feature type="region of interest" description="Disordered" evidence="12">
    <location>
        <begin position="1"/>
        <end position="167"/>
    </location>
</feature>
<keyword evidence="5" id="KW-0677">Repeat</keyword>
<dbReference type="FunFam" id="3.30.160.60:FF:000146">
    <property type="entry name" value="C2H2 type zinc finger protein"/>
    <property type="match status" value="1"/>
</dbReference>
<dbReference type="AlphaFoldDB" id="A0A161THQ3"/>
<evidence type="ECO:0000259" key="13">
    <source>
        <dbReference type="PROSITE" id="PS50157"/>
    </source>
</evidence>
<evidence type="ECO:0000256" key="9">
    <source>
        <dbReference type="ARBA" id="ARBA00023163"/>
    </source>
</evidence>
<feature type="region of interest" description="Disordered" evidence="12">
    <location>
        <begin position="227"/>
        <end position="350"/>
    </location>
</feature>
<evidence type="ECO:0000256" key="11">
    <source>
        <dbReference type="PROSITE-ProRule" id="PRU00042"/>
    </source>
</evidence>
<dbReference type="InterPro" id="IPR036236">
    <property type="entry name" value="Znf_C2H2_sf"/>
</dbReference>
<evidence type="ECO:0000256" key="6">
    <source>
        <dbReference type="ARBA" id="ARBA00022771"/>
    </source>
</evidence>
<feature type="domain" description="C2H2-type" evidence="13">
    <location>
        <begin position="596"/>
        <end position="623"/>
    </location>
</feature>
<feature type="region of interest" description="Disordered" evidence="12">
    <location>
        <begin position="462"/>
        <end position="592"/>
    </location>
</feature>
<organism evidence="14 15">
    <name type="scientific">Xylona heveae (strain CBS 132557 / TC161)</name>
    <dbReference type="NCBI Taxonomy" id="1328760"/>
    <lineage>
        <taxon>Eukaryota</taxon>
        <taxon>Fungi</taxon>
        <taxon>Dikarya</taxon>
        <taxon>Ascomycota</taxon>
        <taxon>Pezizomycotina</taxon>
        <taxon>Xylonomycetes</taxon>
        <taxon>Xylonales</taxon>
        <taxon>Xylonaceae</taxon>
        <taxon>Xylona</taxon>
    </lineage>
</organism>
<keyword evidence="8" id="KW-0805">Transcription regulation</keyword>
<dbReference type="InterPro" id="IPR050331">
    <property type="entry name" value="Zinc_finger"/>
</dbReference>
<evidence type="ECO:0000313" key="15">
    <source>
        <dbReference type="Proteomes" id="UP000076632"/>
    </source>
</evidence>